<dbReference type="EMBL" id="CP035631">
    <property type="protein sequence ID" value="WFF41176.1"/>
    <property type="molecule type" value="Genomic_DNA"/>
</dbReference>
<evidence type="ECO:0000256" key="9">
    <source>
        <dbReference type="ARBA" id="ARBA00023065"/>
    </source>
</evidence>
<keyword evidence="7 11" id="KW-0630">Potassium</keyword>
<evidence type="ECO:0000256" key="8">
    <source>
        <dbReference type="ARBA" id="ARBA00022989"/>
    </source>
</evidence>
<comment type="function">
    <text evidence="11">Part of the high-affinity ATP-driven potassium transport (or Kdp) system, which catalyzes the hydrolysis of ATP coupled with the electrogenic transport of potassium into the cytoplasm. This subunit acts as a catalytic chaperone that increases the ATP-binding affinity of the ATP-hydrolyzing subunit KdpB by the formation of a transient KdpB/KdpC/ATP ternary complex.</text>
</comment>
<reference evidence="13 14" key="1">
    <citation type="submission" date="2019-01" db="EMBL/GenBank/DDBJ databases">
        <title>Genome sequence of Salinicola endophyticus REST5.</title>
        <authorList>
            <person name="Nascimento F.X."/>
        </authorList>
    </citation>
    <scope>NUCLEOTIDE SEQUENCE [LARGE SCALE GENOMIC DNA]</scope>
    <source>
        <strain evidence="13 14">REST5</strain>
    </source>
</reference>
<feature type="region of interest" description="Disordered" evidence="12">
    <location>
        <begin position="1"/>
        <end position="21"/>
    </location>
</feature>
<keyword evidence="1 11" id="KW-0813">Transport</keyword>
<keyword evidence="8 11" id="KW-1133">Transmembrane helix</keyword>
<feature type="compositionally biased region" description="Basic and acidic residues" evidence="12">
    <location>
        <begin position="1"/>
        <end position="16"/>
    </location>
</feature>
<dbReference type="NCBIfam" id="TIGR00681">
    <property type="entry name" value="kdpC"/>
    <property type="match status" value="1"/>
</dbReference>
<keyword evidence="2 11" id="KW-1003">Cell membrane</keyword>
<comment type="subunit">
    <text evidence="11">The system is composed of three essential subunits: KdpA, KdpB and KdpC.</text>
</comment>
<evidence type="ECO:0000256" key="1">
    <source>
        <dbReference type="ARBA" id="ARBA00022448"/>
    </source>
</evidence>
<keyword evidence="4 11" id="KW-0812">Transmembrane</keyword>
<comment type="subcellular location">
    <subcellularLocation>
        <location evidence="11">Cell membrane</location>
        <topology evidence="11">Single-pass membrane protein</topology>
    </subcellularLocation>
</comment>
<evidence type="ECO:0000256" key="5">
    <source>
        <dbReference type="ARBA" id="ARBA00022741"/>
    </source>
</evidence>
<keyword evidence="3 11" id="KW-0633">Potassium transport</keyword>
<keyword evidence="14" id="KW-1185">Reference proteome</keyword>
<dbReference type="PANTHER" id="PTHR30042:SF2">
    <property type="entry name" value="POTASSIUM-TRANSPORTING ATPASE KDPC SUBUNIT"/>
    <property type="match status" value="1"/>
</dbReference>
<dbReference type="Pfam" id="PF02669">
    <property type="entry name" value="KdpC"/>
    <property type="match status" value="1"/>
</dbReference>
<name>A0ABY8FEF7_9GAMM</name>
<evidence type="ECO:0000256" key="3">
    <source>
        <dbReference type="ARBA" id="ARBA00022538"/>
    </source>
</evidence>
<evidence type="ECO:0000256" key="6">
    <source>
        <dbReference type="ARBA" id="ARBA00022840"/>
    </source>
</evidence>
<evidence type="ECO:0000256" key="4">
    <source>
        <dbReference type="ARBA" id="ARBA00022692"/>
    </source>
</evidence>
<dbReference type="NCBIfam" id="NF001454">
    <property type="entry name" value="PRK00315.1"/>
    <property type="match status" value="1"/>
</dbReference>
<keyword evidence="9 11" id="KW-0406">Ion transport</keyword>
<accession>A0ABY8FEF7</accession>
<proteinExistence type="inferred from homology"/>
<evidence type="ECO:0000256" key="12">
    <source>
        <dbReference type="SAM" id="MobiDB-lite"/>
    </source>
</evidence>
<evidence type="ECO:0000256" key="7">
    <source>
        <dbReference type="ARBA" id="ARBA00022958"/>
    </source>
</evidence>
<feature type="transmembrane region" description="Helical" evidence="11">
    <location>
        <begin position="46"/>
        <end position="70"/>
    </location>
</feature>
<dbReference type="HAMAP" id="MF_00276">
    <property type="entry name" value="KdpC"/>
    <property type="match status" value="1"/>
</dbReference>
<evidence type="ECO:0000313" key="14">
    <source>
        <dbReference type="Proteomes" id="UP001321526"/>
    </source>
</evidence>
<protein>
    <recommendedName>
        <fullName evidence="11">Potassium-transporting ATPase KdpC subunit</fullName>
    </recommendedName>
    <alternativeName>
        <fullName evidence="11">ATP phosphohydrolase [potassium-transporting] C chain</fullName>
    </alternativeName>
    <alternativeName>
        <fullName evidence="11">Potassium-binding and translocating subunit C</fullName>
    </alternativeName>
    <alternativeName>
        <fullName evidence="11">Potassium-translocating ATPase C chain</fullName>
    </alternativeName>
</protein>
<evidence type="ECO:0000256" key="11">
    <source>
        <dbReference type="HAMAP-Rule" id="MF_00276"/>
    </source>
</evidence>
<comment type="similarity">
    <text evidence="11">Belongs to the KdpC family.</text>
</comment>
<keyword evidence="5 11" id="KW-0547">Nucleotide-binding</keyword>
<keyword evidence="6 11" id="KW-0067">ATP-binding</keyword>
<keyword evidence="10 11" id="KW-0472">Membrane</keyword>
<organism evidence="13 14">
    <name type="scientific">Salinicola endophyticus</name>
    <dbReference type="NCBI Taxonomy" id="1949083"/>
    <lineage>
        <taxon>Bacteria</taxon>
        <taxon>Pseudomonadati</taxon>
        <taxon>Pseudomonadota</taxon>
        <taxon>Gammaproteobacteria</taxon>
        <taxon>Oceanospirillales</taxon>
        <taxon>Halomonadaceae</taxon>
        <taxon>Salinicola</taxon>
    </lineage>
</organism>
<sequence>MSATDSGHDAPRHDAAVHGAHASPAEASHPLLRYAGPGSWLTAARFSLLMAVLLGLLYPLVVVGVGQLGFSHQANGSLLADAQGRIIGSSLVGQAFTSDRYFQGRPSAVDYAADTLGGSNLAPSNPALRQRAEADARRITARDGVAPGRIPVDLLTASGSGIDPHISPQAAAIQVARVAHARGLREADVRGLVARYSESGGLGQPRVAILPLNLALDGIAVRPLP</sequence>
<dbReference type="InterPro" id="IPR003820">
    <property type="entry name" value="KdpC"/>
</dbReference>
<dbReference type="Proteomes" id="UP001321526">
    <property type="component" value="Chromosome"/>
</dbReference>
<dbReference type="PANTHER" id="PTHR30042">
    <property type="entry name" value="POTASSIUM-TRANSPORTING ATPASE C CHAIN"/>
    <property type="match status" value="1"/>
</dbReference>
<evidence type="ECO:0000256" key="2">
    <source>
        <dbReference type="ARBA" id="ARBA00022475"/>
    </source>
</evidence>
<evidence type="ECO:0000313" key="13">
    <source>
        <dbReference type="EMBL" id="WFF41176.1"/>
    </source>
</evidence>
<evidence type="ECO:0000256" key="10">
    <source>
        <dbReference type="ARBA" id="ARBA00023136"/>
    </source>
</evidence>
<gene>
    <name evidence="11 13" type="primary">kdpC</name>
    <name evidence="13" type="ORF">EVC62_06490</name>
</gene>